<proteinExistence type="predicted"/>
<dbReference type="RefSeq" id="XP_024389891.1">
    <property type="nucleotide sequence ID" value="XM_024534123.2"/>
</dbReference>
<feature type="transmembrane region" description="Helical" evidence="6">
    <location>
        <begin position="89"/>
        <end position="112"/>
    </location>
</feature>
<dbReference type="GO" id="GO:0005886">
    <property type="term" value="C:plasma membrane"/>
    <property type="evidence" value="ECO:0000318"/>
    <property type="project" value="GO_Central"/>
</dbReference>
<gene>
    <name evidence="9" type="primary">LOC112289161</name>
    <name evidence="8" type="ORF">PHYPA_016162</name>
</gene>
<dbReference type="RefSeq" id="XP_024389890.1">
    <property type="nucleotide sequence ID" value="XM_024534122.2"/>
</dbReference>
<comment type="subcellular location">
    <subcellularLocation>
        <location evidence="1">Membrane</location>
        <topology evidence="1">Multi-pass membrane protein</topology>
    </subcellularLocation>
</comment>
<dbReference type="EnsemblPlants" id="Pp3c12_11900V3.1">
    <property type="protein sequence ID" value="Pp3c12_11900V3.1"/>
    <property type="gene ID" value="Pp3c12_11900"/>
</dbReference>
<dbReference type="Gramene" id="Pp3c12_11900V3.3">
    <property type="protein sequence ID" value="Pp3c12_11900V3.3"/>
    <property type="gene ID" value="Pp3c12_11900"/>
</dbReference>
<evidence type="ECO:0000313" key="9">
    <source>
        <dbReference type="EnsemblPlants" id="Pp3c12_11900V3.1"/>
    </source>
</evidence>
<dbReference type="GO" id="GO:0097035">
    <property type="term" value="P:regulation of membrane lipid distribution"/>
    <property type="evidence" value="ECO:0000318"/>
    <property type="project" value="GO_Central"/>
</dbReference>
<keyword evidence="10" id="KW-1185">Reference proteome</keyword>
<reference evidence="8 10" key="2">
    <citation type="journal article" date="2018" name="Plant J.">
        <title>The Physcomitrella patens chromosome-scale assembly reveals moss genome structure and evolution.</title>
        <authorList>
            <person name="Lang D."/>
            <person name="Ullrich K.K."/>
            <person name="Murat F."/>
            <person name="Fuchs J."/>
            <person name="Jenkins J."/>
            <person name="Haas F.B."/>
            <person name="Piednoel M."/>
            <person name="Gundlach H."/>
            <person name="Van Bel M."/>
            <person name="Meyberg R."/>
            <person name="Vives C."/>
            <person name="Morata J."/>
            <person name="Symeonidi A."/>
            <person name="Hiss M."/>
            <person name="Muchero W."/>
            <person name="Kamisugi Y."/>
            <person name="Saleh O."/>
            <person name="Blanc G."/>
            <person name="Decker E.L."/>
            <person name="van Gessel N."/>
            <person name="Grimwood J."/>
            <person name="Hayes R.D."/>
            <person name="Graham S.W."/>
            <person name="Gunter L.E."/>
            <person name="McDaniel S.F."/>
            <person name="Hoernstein S.N.W."/>
            <person name="Larsson A."/>
            <person name="Li F.W."/>
            <person name="Perroud P.F."/>
            <person name="Phillips J."/>
            <person name="Ranjan P."/>
            <person name="Rokshar D.S."/>
            <person name="Rothfels C.J."/>
            <person name="Schneider L."/>
            <person name="Shu S."/>
            <person name="Stevenson D.W."/>
            <person name="Thummler F."/>
            <person name="Tillich M."/>
            <person name="Villarreal Aguilar J.C."/>
            <person name="Widiez T."/>
            <person name="Wong G.K."/>
            <person name="Wymore A."/>
            <person name="Zhang Y."/>
            <person name="Zimmer A.D."/>
            <person name="Quatrano R.S."/>
            <person name="Mayer K.F.X."/>
            <person name="Goodstein D."/>
            <person name="Casacuberta J.M."/>
            <person name="Vandepoele K."/>
            <person name="Reski R."/>
            <person name="Cuming A.C."/>
            <person name="Tuskan G.A."/>
            <person name="Maumus F."/>
            <person name="Salse J."/>
            <person name="Schmutz J."/>
            <person name="Rensing S.A."/>
        </authorList>
    </citation>
    <scope>NUCLEOTIDE SEQUENCE [LARGE SCALE GENOMIC DNA]</scope>
    <source>
        <strain evidence="9 10">cv. Gransden 2004</strain>
    </source>
</reference>
<dbReference type="OMA" id="FILVNQC"/>
<reference evidence="8 10" key="1">
    <citation type="journal article" date="2008" name="Science">
        <title>The Physcomitrella genome reveals evolutionary insights into the conquest of land by plants.</title>
        <authorList>
            <person name="Rensing S."/>
            <person name="Lang D."/>
            <person name="Zimmer A."/>
            <person name="Terry A."/>
            <person name="Salamov A."/>
            <person name="Shapiro H."/>
            <person name="Nishiyama T."/>
            <person name="Perroud P.-F."/>
            <person name="Lindquist E."/>
            <person name="Kamisugi Y."/>
            <person name="Tanahashi T."/>
            <person name="Sakakibara K."/>
            <person name="Fujita T."/>
            <person name="Oishi K."/>
            <person name="Shin-I T."/>
            <person name="Kuroki Y."/>
            <person name="Toyoda A."/>
            <person name="Suzuki Y."/>
            <person name="Hashimoto A."/>
            <person name="Yamaguchi K."/>
            <person name="Sugano A."/>
            <person name="Kohara Y."/>
            <person name="Fujiyama A."/>
            <person name="Anterola A."/>
            <person name="Aoki S."/>
            <person name="Ashton N."/>
            <person name="Barbazuk W.B."/>
            <person name="Barker E."/>
            <person name="Bennetzen J."/>
            <person name="Bezanilla M."/>
            <person name="Blankenship R."/>
            <person name="Cho S.H."/>
            <person name="Dutcher S."/>
            <person name="Estelle M."/>
            <person name="Fawcett J.A."/>
            <person name="Gundlach H."/>
            <person name="Hanada K."/>
            <person name="Heyl A."/>
            <person name="Hicks K.A."/>
            <person name="Hugh J."/>
            <person name="Lohr M."/>
            <person name="Mayer K."/>
            <person name="Melkozernov A."/>
            <person name="Murata T."/>
            <person name="Nelson D."/>
            <person name="Pils B."/>
            <person name="Prigge M."/>
            <person name="Reiss B."/>
            <person name="Renner T."/>
            <person name="Rombauts S."/>
            <person name="Rushton P."/>
            <person name="Sanderfoot A."/>
            <person name="Schween G."/>
            <person name="Shiu S.-H."/>
            <person name="Stueber K."/>
            <person name="Theodoulou F.L."/>
            <person name="Tu H."/>
            <person name="Van de Peer Y."/>
            <person name="Verrier P.J."/>
            <person name="Waters E."/>
            <person name="Wood A."/>
            <person name="Yang L."/>
            <person name="Cove D."/>
            <person name="Cuming A."/>
            <person name="Hasebe M."/>
            <person name="Lucas S."/>
            <person name="Mishler D.B."/>
            <person name="Reski R."/>
            <person name="Grigoriev I."/>
            <person name="Quatrano R.S."/>
            <person name="Boore J.L."/>
        </authorList>
    </citation>
    <scope>NUCLEOTIDE SEQUENCE [LARGE SCALE GENOMIC DNA]</scope>
    <source>
        <strain evidence="9 10">cv. Gransden 2004</strain>
    </source>
</reference>
<evidence type="ECO:0000256" key="3">
    <source>
        <dbReference type="ARBA" id="ARBA00022989"/>
    </source>
</evidence>
<dbReference type="KEGG" id="ppp:112289161"/>
<dbReference type="InterPro" id="IPR050846">
    <property type="entry name" value="TLCD"/>
</dbReference>
<evidence type="ECO:0000256" key="2">
    <source>
        <dbReference type="ARBA" id="ARBA00022692"/>
    </source>
</evidence>
<dbReference type="PROSITE" id="PS50922">
    <property type="entry name" value="TLC"/>
    <property type="match status" value="1"/>
</dbReference>
<dbReference type="STRING" id="3218.A0A2K1JQH0"/>
<dbReference type="PaxDb" id="3218-PP1S352_17V6.1"/>
<dbReference type="FunCoup" id="A0A2K1JQH0">
    <property type="interactions" value="322"/>
</dbReference>
<dbReference type="PANTHER" id="PTHR13439:SF4">
    <property type="entry name" value="TLC DOMAIN-CONTAINING PROTEIN"/>
    <property type="match status" value="1"/>
</dbReference>
<keyword evidence="2 5" id="KW-0812">Transmembrane</keyword>
<dbReference type="EnsemblPlants" id="Pp3c12_11900V3.3">
    <property type="protein sequence ID" value="Pp3c12_11900V3.3"/>
    <property type="gene ID" value="Pp3c12_11900"/>
</dbReference>
<evidence type="ECO:0000256" key="1">
    <source>
        <dbReference type="ARBA" id="ARBA00004141"/>
    </source>
</evidence>
<accession>A0A2K1JQH0</accession>
<keyword evidence="4 5" id="KW-0472">Membrane</keyword>
<dbReference type="SMART" id="SM00724">
    <property type="entry name" value="TLC"/>
    <property type="match status" value="1"/>
</dbReference>
<name>A0A2K1JQH0_PHYPA</name>
<dbReference type="Gramene" id="Pp3c12_11900V3.2">
    <property type="protein sequence ID" value="Pp3c12_11900V3.2"/>
    <property type="gene ID" value="Pp3c12_11900"/>
</dbReference>
<evidence type="ECO:0000256" key="4">
    <source>
        <dbReference type="ARBA" id="ARBA00023136"/>
    </source>
</evidence>
<evidence type="ECO:0000259" key="7">
    <source>
        <dbReference type="PROSITE" id="PS50922"/>
    </source>
</evidence>
<dbReference type="GO" id="GO:0071709">
    <property type="term" value="P:membrane assembly"/>
    <property type="evidence" value="ECO:0000318"/>
    <property type="project" value="GO_Central"/>
</dbReference>
<dbReference type="GO" id="GO:0055091">
    <property type="term" value="P:phospholipid homeostasis"/>
    <property type="evidence" value="ECO:0000318"/>
    <property type="project" value="GO_Central"/>
</dbReference>
<reference evidence="9" key="3">
    <citation type="submission" date="2020-12" db="UniProtKB">
        <authorList>
            <consortium name="EnsemblPlants"/>
        </authorList>
    </citation>
    <scope>IDENTIFICATION</scope>
</reference>
<evidence type="ECO:0000313" key="10">
    <source>
        <dbReference type="Proteomes" id="UP000006727"/>
    </source>
</evidence>
<evidence type="ECO:0000313" key="8">
    <source>
        <dbReference type="EMBL" id="PNR43779.1"/>
    </source>
</evidence>
<protein>
    <recommendedName>
        <fullName evidence="7">TLC domain-containing protein</fullName>
    </recommendedName>
</protein>
<feature type="transmembrane region" description="Helical" evidence="6">
    <location>
        <begin position="24"/>
        <end position="44"/>
    </location>
</feature>
<dbReference type="Proteomes" id="UP000006727">
    <property type="component" value="Chromosome 12"/>
</dbReference>
<dbReference type="GeneID" id="112289161"/>
<keyword evidence="3 6" id="KW-1133">Transmembrane helix</keyword>
<dbReference type="OrthoDB" id="10266980at2759"/>
<feature type="transmembrane region" description="Helical" evidence="6">
    <location>
        <begin position="227"/>
        <end position="247"/>
    </location>
</feature>
<dbReference type="Pfam" id="PF03798">
    <property type="entry name" value="TRAM_LAG1_CLN8"/>
    <property type="match status" value="1"/>
</dbReference>
<organism evidence="8">
    <name type="scientific">Physcomitrium patens</name>
    <name type="common">Spreading-leaved earth moss</name>
    <name type="synonym">Physcomitrella patens</name>
    <dbReference type="NCBI Taxonomy" id="3218"/>
    <lineage>
        <taxon>Eukaryota</taxon>
        <taxon>Viridiplantae</taxon>
        <taxon>Streptophyta</taxon>
        <taxon>Embryophyta</taxon>
        <taxon>Bryophyta</taxon>
        <taxon>Bryophytina</taxon>
        <taxon>Bryopsida</taxon>
        <taxon>Funariidae</taxon>
        <taxon>Funariales</taxon>
        <taxon>Funariaceae</taxon>
        <taxon>Physcomitrium</taxon>
    </lineage>
</organism>
<feature type="transmembrane region" description="Helical" evidence="6">
    <location>
        <begin position="267"/>
        <end position="289"/>
    </location>
</feature>
<dbReference type="GO" id="GO:0007009">
    <property type="term" value="P:plasma membrane organization"/>
    <property type="evidence" value="ECO:0000318"/>
    <property type="project" value="GO_Central"/>
</dbReference>
<evidence type="ECO:0000256" key="6">
    <source>
        <dbReference type="SAM" id="Phobius"/>
    </source>
</evidence>
<dbReference type="Gramene" id="Pp3c12_11900V3.1">
    <property type="protein sequence ID" value="Pp3c12_11900V3.1"/>
    <property type="gene ID" value="Pp3c12_11900"/>
</dbReference>
<dbReference type="EMBL" id="ABEU02000012">
    <property type="protein sequence ID" value="PNR43779.1"/>
    <property type="molecule type" value="Genomic_DNA"/>
</dbReference>
<sequence>MEEANEAVHGVVEVKPSNAWRPDAAGIFFSLLLAMWGVVVAVLLKNGNTRLWQVFAAFVFFEGVNRTLDLYLRRRSEIVGGLTPAVYADFLNTSVSLVHSSIISLLVVGLMVKEAKVSGLPHMLSHDVLYNWTWPGAYTALAISCGYFTYDQLDMIRKHLYSPKAPHLLVHHAVLLTCFTPALQLDSCINYLILSLICEVHSIFLHLRKVKKLSSPENARSAGGDTVTWVLNWIAFFSARLFVHFWITGKLLWDASKFPRGFEWPLALTGMVGLNVLNVLLGQGLYKALMKERASSRRKD</sequence>
<dbReference type="EnsemblPlants" id="Pp3c12_11900V3.2">
    <property type="protein sequence ID" value="Pp3c12_11900V3.2"/>
    <property type="gene ID" value="Pp3c12_11900"/>
</dbReference>
<dbReference type="AlphaFoldDB" id="A0A2K1JQH0"/>
<feature type="transmembrane region" description="Helical" evidence="6">
    <location>
        <begin position="132"/>
        <end position="153"/>
    </location>
</feature>
<feature type="domain" description="TLC" evidence="7">
    <location>
        <begin position="85"/>
        <end position="294"/>
    </location>
</feature>
<evidence type="ECO:0000256" key="5">
    <source>
        <dbReference type="PROSITE-ProRule" id="PRU00205"/>
    </source>
</evidence>
<dbReference type="InterPro" id="IPR006634">
    <property type="entry name" value="TLC-dom"/>
</dbReference>
<dbReference type="PANTHER" id="PTHR13439">
    <property type="entry name" value="CT120 PROTEIN"/>
    <property type="match status" value="1"/>
</dbReference>